<organism evidence="1 2">
    <name type="scientific">Dendronalium phyllosphericum CENA369</name>
    <dbReference type="NCBI Taxonomy" id="1725256"/>
    <lineage>
        <taxon>Bacteria</taxon>
        <taxon>Bacillati</taxon>
        <taxon>Cyanobacteriota</taxon>
        <taxon>Cyanophyceae</taxon>
        <taxon>Nostocales</taxon>
        <taxon>Nostocaceae</taxon>
        <taxon>Dendronalium</taxon>
        <taxon>Dendronalium phyllosphericum</taxon>
    </lineage>
</organism>
<gene>
    <name evidence="1" type="ORF">I8752_07685</name>
</gene>
<keyword evidence="2" id="KW-1185">Reference proteome</keyword>
<dbReference type="Proteomes" id="UP000662314">
    <property type="component" value="Unassembled WGS sequence"/>
</dbReference>
<dbReference type="EMBL" id="JAECZA010000020">
    <property type="protein sequence ID" value="MBH8572900.1"/>
    <property type="molecule type" value="Genomic_DNA"/>
</dbReference>
<proteinExistence type="predicted"/>
<name>A0A8J7I3N5_9NOST</name>
<evidence type="ECO:0000313" key="2">
    <source>
        <dbReference type="Proteomes" id="UP000662314"/>
    </source>
</evidence>
<accession>A0A8J7I3N5</accession>
<reference evidence="1 2" key="1">
    <citation type="journal article" date="2021" name="Int. J. Syst. Evol. Microbiol.">
        <title>Amazonocrinis nigriterrae gen. nov., sp. nov., Atlanticothrix silvestris gen. nov., sp. nov. and Dendronalium phyllosphericum gen. nov., sp. nov., nostocacean cyanobacteria from Brazilian environments.</title>
        <authorList>
            <person name="Alvarenga D.O."/>
            <person name="Andreote A.P.D."/>
            <person name="Branco L.H.Z."/>
            <person name="Delbaje E."/>
            <person name="Cruz R.B."/>
            <person name="Varani A.M."/>
            <person name="Fiore M.F."/>
        </authorList>
    </citation>
    <scope>NUCLEOTIDE SEQUENCE [LARGE SCALE GENOMIC DNA]</scope>
    <source>
        <strain evidence="1 2">CENA369</strain>
    </source>
</reference>
<protein>
    <submittedName>
        <fullName evidence="1">DNA mismatch repair protein</fullName>
    </submittedName>
</protein>
<dbReference type="AlphaFoldDB" id="A0A8J7I3N5"/>
<dbReference type="RefSeq" id="WP_214431723.1">
    <property type="nucleotide sequence ID" value="NZ_CAWPUQ010000111.1"/>
</dbReference>
<evidence type="ECO:0000313" key="1">
    <source>
        <dbReference type="EMBL" id="MBH8572900.1"/>
    </source>
</evidence>
<comment type="caution">
    <text evidence="1">The sequence shown here is derived from an EMBL/GenBank/DDBJ whole genome shotgun (WGS) entry which is preliminary data.</text>
</comment>
<sequence length="138" mass="16606">MPEINNIGDYLAHPLVRYRNHLEFNGYQVQEDNDLLLCRHPRKHNLLVKHIPHRGVLIRALYSSKPNIHKMSLLEYVNELNSEFMFMKAYIHNPENNLFIETFSEGEYDRIIFSILLDNLEYDMELFSNHQLTREYLQ</sequence>